<dbReference type="InterPro" id="IPR011392">
    <property type="entry name" value="Tellurite-R_TerY"/>
</dbReference>
<evidence type="ECO:0000259" key="2">
    <source>
        <dbReference type="PROSITE" id="PS50234"/>
    </source>
</evidence>
<feature type="domain" description="VWFA" evidence="2">
    <location>
        <begin position="15"/>
        <end position="193"/>
    </location>
</feature>
<dbReference type="InterPro" id="IPR036465">
    <property type="entry name" value="vWFA_dom_sf"/>
</dbReference>
<name>A0A6I0ES60_9FIRM</name>
<feature type="compositionally biased region" description="Pro residues" evidence="1">
    <location>
        <begin position="209"/>
        <end position="221"/>
    </location>
</feature>
<dbReference type="Proteomes" id="UP000468766">
    <property type="component" value="Unassembled WGS sequence"/>
</dbReference>
<dbReference type="SUPFAM" id="SSF53300">
    <property type="entry name" value="vWA-like"/>
    <property type="match status" value="1"/>
</dbReference>
<dbReference type="EMBL" id="WBXO01000005">
    <property type="protein sequence ID" value="KAB2952605.1"/>
    <property type="molecule type" value="Genomic_DNA"/>
</dbReference>
<dbReference type="Pfam" id="PF00092">
    <property type="entry name" value="VWA"/>
    <property type="match status" value="1"/>
</dbReference>
<gene>
    <name evidence="3" type="ORF">F9B85_08045</name>
</gene>
<dbReference type="Gene3D" id="3.40.50.410">
    <property type="entry name" value="von Willebrand factor, type A domain"/>
    <property type="match status" value="1"/>
</dbReference>
<protein>
    <submittedName>
        <fullName evidence="3">VWA domain-containing protein</fullName>
    </submittedName>
</protein>
<evidence type="ECO:0000313" key="3">
    <source>
        <dbReference type="EMBL" id="KAB2952605.1"/>
    </source>
</evidence>
<dbReference type="PROSITE" id="PS50234">
    <property type="entry name" value="VWFA"/>
    <property type="match status" value="1"/>
</dbReference>
<feature type="region of interest" description="Disordered" evidence="1">
    <location>
        <begin position="200"/>
        <end position="221"/>
    </location>
</feature>
<dbReference type="PIRSF" id="PIRSF020634">
    <property type="entry name" value="TerY_vWA"/>
    <property type="match status" value="1"/>
</dbReference>
<keyword evidence="4" id="KW-1185">Reference proteome</keyword>
<dbReference type="OrthoDB" id="9806395at2"/>
<evidence type="ECO:0000256" key="1">
    <source>
        <dbReference type="SAM" id="MobiDB-lite"/>
    </source>
</evidence>
<comment type="caution">
    <text evidence="3">The sequence shown here is derived from an EMBL/GenBank/DDBJ whole genome shotgun (WGS) entry which is preliminary data.</text>
</comment>
<dbReference type="RefSeq" id="WP_151619882.1">
    <property type="nucleotide sequence ID" value="NZ_WBXO01000005.1"/>
</dbReference>
<reference evidence="3 4" key="1">
    <citation type="submission" date="2019-10" db="EMBL/GenBank/DDBJ databases">
        <title>Whole-genome sequence of the extremophile Heliorestis acidaminivorans DSM 24790.</title>
        <authorList>
            <person name="Kyndt J.A."/>
            <person name="Meyer T.E."/>
        </authorList>
    </citation>
    <scope>NUCLEOTIDE SEQUENCE [LARGE SCALE GENOMIC DNA]</scope>
    <source>
        <strain evidence="3 4">DSM 24790</strain>
    </source>
</reference>
<dbReference type="InterPro" id="IPR002035">
    <property type="entry name" value="VWF_A"/>
</dbReference>
<evidence type="ECO:0000313" key="4">
    <source>
        <dbReference type="Proteomes" id="UP000468766"/>
    </source>
</evidence>
<proteinExistence type="predicted"/>
<dbReference type="AlphaFoldDB" id="A0A6I0ES60"/>
<dbReference type="SMART" id="SM00327">
    <property type="entry name" value="VWA"/>
    <property type="match status" value="1"/>
</dbReference>
<accession>A0A6I0ES60</accession>
<sequence length="221" mass="24317">MLNLDKMESNQRRLPVYLLLDTSGSMHGQPIEALRQGVKYLISSLKKEPQAIETAYLSVITFSSTAKQMVPLTDLQSFREPQLDANGTTALGEALKILERCLDTEVKKSTATQKGDYKPLVFILTDGVPTDSWEGPANVIKQKAGKLANIIAVGCGPDVDLNTLKKITEIVLHMESYQPDDFNQFFRWVSASVSMASQKFTADGEKPAQLPPPPPTIQIVP</sequence>
<organism evidence="3 4">
    <name type="scientific">Heliorestis acidaminivorans</name>
    <dbReference type="NCBI Taxonomy" id="553427"/>
    <lineage>
        <taxon>Bacteria</taxon>
        <taxon>Bacillati</taxon>
        <taxon>Bacillota</taxon>
        <taxon>Clostridia</taxon>
        <taxon>Eubacteriales</taxon>
        <taxon>Heliobacteriaceae</taxon>
        <taxon>Heliorestis</taxon>
    </lineage>
</organism>